<evidence type="ECO:0000313" key="1">
    <source>
        <dbReference type="EMBL" id="KAH6940618.1"/>
    </source>
</evidence>
<keyword evidence="2" id="KW-1185">Reference proteome</keyword>
<reference evidence="1" key="1">
    <citation type="submission" date="2020-05" db="EMBL/GenBank/DDBJ databases">
        <title>Large-scale comparative analyses of tick genomes elucidate their genetic diversity and vector capacities.</title>
        <authorList>
            <person name="Jia N."/>
            <person name="Wang J."/>
            <person name="Shi W."/>
            <person name="Du L."/>
            <person name="Sun Y."/>
            <person name="Zhan W."/>
            <person name="Jiang J."/>
            <person name="Wang Q."/>
            <person name="Zhang B."/>
            <person name="Ji P."/>
            <person name="Sakyi L.B."/>
            <person name="Cui X."/>
            <person name="Yuan T."/>
            <person name="Jiang B."/>
            <person name="Yang W."/>
            <person name="Lam T.T.-Y."/>
            <person name="Chang Q."/>
            <person name="Ding S."/>
            <person name="Wang X."/>
            <person name="Zhu J."/>
            <person name="Ruan X."/>
            <person name="Zhao L."/>
            <person name="Wei J."/>
            <person name="Que T."/>
            <person name="Du C."/>
            <person name="Cheng J."/>
            <person name="Dai P."/>
            <person name="Han X."/>
            <person name="Huang E."/>
            <person name="Gao Y."/>
            <person name="Liu J."/>
            <person name="Shao H."/>
            <person name="Ye R."/>
            <person name="Li L."/>
            <person name="Wei W."/>
            <person name="Wang X."/>
            <person name="Wang C."/>
            <person name="Yang T."/>
            <person name="Huo Q."/>
            <person name="Li W."/>
            <person name="Guo W."/>
            <person name="Chen H."/>
            <person name="Zhou L."/>
            <person name="Ni X."/>
            <person name="Tian J."/>
            <person name="Zhou Y."/>
            <person name="Sheng Y."/>
            <person name="Liu T."/>
            <person name="Pan Y."/>
            <person name="Xia L."/>
            <person name="Li J."/>
            <person name="Zhao F."/>
            <person name="Cao W."/>
        </authorList>
    </citation>
    <scope>NUCLEOTIDE SEQUENCE</scope>
    <source>
        <strain evidence="1">Hyas-2018</strain>
    </source>
</reference>
<name>A0ACB7T0G7_HYAAI</name>
<gene>
    <name evidence="1" type="ORF">HPB50_003018</name>
</gene>
<accession>A0ACB7T0G7</accession>
<protein>
    <submittedName>
        <fullName evidence="1">Uncharacterized protein</fullName>
    </submittedName>
</protein>
<sequence>MDTSTDGVIPKRPSKRNAQPKLSSRSTSTGNSSFPCHQQADLMDLNAHLRTSQKGEGGEHRSDLNINANEKTGPSRATTIDENCDAESARTTKHFVEDCEVATSTVADTQSNVRGDGQSVRIDKPERKGLTGTDVFDIAREMRQDLQKKGRSQEHELVESVRPLHAKLMLQMHGTVTAFLDTRPRCNVVHEDLYSFVYYEDPDGGVQGGSSSHIETSLIPSRQVPTKGAAITIQRVNVPLSRPVDLIACPLPREHTPEISVGSKTPLSSKRQRSSTFSSPKWIRQPTTSFPSAPGKRNVQPKLSSRSTSTGNSSFPCHQQADLVDPNALLRTSQKGEGGEHRSDLNINATEETGPSRATTIHGNCETESACSTQPMAEDGEVSTPTVADHLSSVVGHCQAVRIEIPERKGITGRDLLDIVRPMRQALQKKVPSQERELVEAMSPLHAELTLKVRGSTTAFLDAGPECKVVHEDLYSFVYYEDPDGGVQGGPSSHIKDIPAASLTGFNKRGCHNRTACECASASSRGPTPACPATLQADHTDLNALLRTSRKGEGAEHRSDLAINATEETGPSQSIMIDQNFEDESVRSTKHLIEDCEVATSMVVHIQRNMRGDGRVDRLKKPERKGLNERDLLDIVRHMRQVLQKTGPSQERELLEAVSPLHAKLMLEMQGTVKALLHTHPGCKVVHEDLYSFVYYENPDGGVQGGSSSHIKDIPGPSSTASNKGGRHNNPVYECAPISSSRPARESASERTHLE</sequence>
<dbReference type="EMBL" id="CM023491">
    <property type="protein sequence ID" value="KAH6940618.1"/>
    <property type="molecule type" value="Genomic_DNA"/>
</dbReference>
<comment type="caution">
    <text evidence="1">The sequence shown here is derived from an EMBL/GenBank/DDBJ whole genome shotgun (WGS) entry which is preliminary data.</text>
</comment>
<dbReference type="Proteomes" id="UP000821845">
    <property type="component" value="Chromosome 11"/>
</dbReference>
<evidence type="ECO:0000313" key="2">
    <source>
        <dbReference type="Proteomes" id="UP000821845"/>
    </source>
</evidence>
<organism evidence="1 2">
    <name type="scientific">Hyalomma asiaticum</name>
    <name type="common">Tick</name>
    <dbReference type="NCBI Taxonomy" id="266040"/>
    <lineage>
        <taxon>Eukaryota</taxon>
        <taxon>Metazoa</taxon>
        <taxon>Ecdysozoa</taxon>
        <taxon>Arthropoda</taxon>
        <taxon>Chelicerata</taxon>
        <taxon>Arachnida</taxon>
        <taxon>Acari</taxon>
        <taxon>Parasitiformes</taxon>
        <taxon>Ixodida</taxon>
        <taxon>Ixodoidea</taxon>
        <taxon>Ixodidae</taxon>
        <taxon>Hyalomminae</taxon>
        <taxon>Hyalomma</taxon>
    </lineage>
</organism>
<proteinExistence type="predicted"/>